<accession>A0AC59HPB2</accession>
<evidence type="ECO:0000313" key="1">
    <source>
        <dbReference type="EMBL" id="BDQ61478.1"/>
    </source>
</evidence>
<name>A0AC59HPB2_ENTFL</name>
<organism evidence="1 2">
    <name type="scientific">Enterococcus faecalis</name>
    <name type="common">Streptococcus faecalis</name>
    <dbReference type="NCBI Taxonomy" id="1351"/>
    <lineage>
        <taxon>Bacteria</taxon>
        <taxon>Bacillati</taxon>
        <taxon>Bacillota</taxon>
        <taxon>Bacilli</taxon>
        <taxon>Lactobacillales</taxon>
        <taxon>Enterococcaceae</taxon>
        <taxon>Enterococcus</taxon>
    </lineage>
</organism>
<proteinExistence type="predicted"/>
<protein>
    <submittedName>
        <fullName evidence="1">Uncharacterized protein</fullName>
    </submittedName>
</protein>
<reference evidence="1" key="1">
    <citation type="submission" date="2022-08" db="EMBL/GenBank/DDBJ databases">
        <title>Molecular epidemiological analysis of five strains of VanD-type vancomycin-resistant Enterococcus faecalis.</title>
        <authorList>
            <person name="Mimura K."/>
            <person name="Hashimoto Y."/>
            <person name="Tomita H."/>
        </authorList>
    </citation>
    <scope>NUCLEOTIDE SEQUENCE</scope>
    <source>
        <strain evidence="1">SVR2332</strain>
    </source>
</reference>
<dbReference type="EMBL" id="AP026729">
    <property type="protein sequence ID" value="BDQ61478.1"/>
    <property type="molecule type" value="Genomic_DNA"/>
</dbReference>
<dbReference type="Proteomes" id="UP001317613">
    <property type="component" value="Chromosome"/>
</dbReference>
<gene>
    <name evidence="1" type="ORF">EfsSVR2332_15560</name>
</gene>
<sequence length="1351" mass="144931">MTITVLFGSPNLVVTADAIANSPADRTENSTTSGTQHITDQYTTQANSKEDIAQDQGLTSTKQTSESINSMKDIQPVKMSGLTLDMDTSTQSVENTIAYTLTSDGVGWPNNASSTRQFSVSASVITGDEIKITVPSGLTIETYDIPSGATVTKTSVNGGTNLTYTFSTPGVQSFNISYYMSDQGDNHQFSPGSTTLPITVEGGGQTLNSSIVVTNPITSIATARTHNTAVANNVYTADGNSIYNFVLGVKTDPDFTASSAGITQAQHVKVKGIIHVPSGFVLVGGHLADYRDTNENVPDDGSAIPNIPDGLSQPNGAGGDIIVSNVTGGGYFSYNEAFMYLYGYFKTGTASGTYHFTPDLTLIPQYYDGSVGNEPILLGNLDDVVIGAANPGTMTPMFGGVLEGYDKSTIDPEHEGFYSKTISNSTGVTGFVTGKESDTTINKNLATPNLSVNFLDDTVNQTNRLKDYKFTLPTKWCGNLTDISFATGPNGSVTTSGNLNAIGPFTVVLDNGSTYTVSTLASNDAKVTAALDAGAHIVSVAGQANILAGNNVEVRLLNAVIEDKTYNNGESVPIILDVHSVTTDKDMSVTGHLKYFDDSVSSTSQFSLKGTVNYDISGTYTQGQTFTTGAKWAELNKETTMDGGVDGKIIIPGSATTGVTAKVKLPTLVISSIDKGMIDIDQSKITEWGWTYKEHKYYPVITDLGIDPTTGEHLTQLDFSKDSVIIPADMGTSSAFFYPDALPWKVSDVAAPMSGTTVHWVTQLTDNNKDELHPIYGGKVYDGSTGMKWTITAPSSIISTVGLSGNRTGDSNYYKESTGKAGFDRGLRVDKNDDDNSGKIMLSITNGSNKEYTNAQTLAVLPQKTNGDTFDMVLTGPVLNLLGAGAHVVYSTKIYSLPKNESNTSVDLTTSDWVDEKQVSDWSSIRTVAIKADKLKTQTTISGFIPVQVAKIGKAKIGETAKLHSYSYAKGTVSGANLSNNVEMTAQIYGIPQITVHYEETINDSTSNGNILASEEKNKGKDTNGEDSVDESYTSKKKDIKGYTFSGLSKDSAPSSGTLTDNTSDITYLYKKIPVPGGNITVKYVDTEGKQISYDVVKKGNVGESYSTEKKIISGYTFKEVQGDASGHFTEKMQTVTYVYTHNSIPGGNVTAKYVDTKGKTIAHDVVKTGNIGNPYSTEKKTISDYTFKEVQGNVSGHFSGQPQTVTYVYTHDPIPSGNIIVKYVDTRGQAIAHDVVKIGKIGGSYLTEKKEISGYKFKEVQGNPIGQFTVKTQVVTYVYTKDKINPKIKPDNKDKTRDKETTSTAKHNLPETGENDKSVLVSIWIGIVFLGVALITSVLRFRKLKKNYHK</sequence>
<evidence type="ECO:0000313" key="2">
    <source>
        <dbReference type="Proteomes" id="UP001317613"/>
    </source>
</evidence>